<dbReference type="EMBL" id="EQ973773">
    <property type="protein sequence ID" value="EEF51948.1"/>
    <property type="molecule type" value="Genomic_DNA"/>
</dbReference>
<evidence type="ECO:0000313" key="2">
    <source>
        <dbReference type="Proteomes" id="UP000008311"/>
    </source>
</evidence>
<protein>
    <submittedName>
        <fullName evidence="1">Uncharacterized protein</fullName>
    </submittedName>
</protein>
<dbReference type="InParanoid" id="B9RAX1"/>
<keyword evidence="2" id="KW-1185">Reference proteome</keyword>
<organism evidence="1 2">
    <name type="scientific">Ricinus communis</name>
    <name type="common">Castor bean</name>
    <dbReference type="NCBI Taxonomy" id="3988"/>
    <lineage>
        <taxon>Eukaryota</taxon>
        <taxon>Viridiplantae</taxon>
        <taxon>Streptophyta</taxon>
        <taxon>Embryophyta</taxon>
        <taxon>Tracheophyta</taxon>
        <taxon>Spermatophyta</taxon>
        <taxon>Magnoliopsida</taxon>
        <taxon>eudicotyledons</taxon>
        <taxon>Gunneridae</taxon>
        <taxon>Pentapetalae</taxon>
        <taxon>rosids</taxon>
        <taxon>fabids</taxon>
        <taxon>Malpighiales</taxon>
        <taxon>Euphorbiaceae</taxon>
        <taxon>Acalyphoideae</taxon>
        <taxon>Acalypheae</taxon>
        <taxon>Ricinus</taxon>
    </lineage>
</organism>
<accession>B9RAX1</accession>
<proteinExistence type="predicted"/>
<reference evidence="2" key="1">
    <citation type="journal article" date="2010" name="Nat. Biotechnol.">
        <title>Draft genome sequence of the oilseed species Ricinus communis.</title>
        <authorList>
            <person name="Chan A.P."/>
            <person name="Crabtree J."/>
            <person name="Zhao Q."/>
            <person name="Lorenzi H."/>
            <person name="Orvis J."/>
            <person name="Puiu D."/>
            <person name="Melake-Berhan A."/>
            <person name="Jones K.M."/>
            <person name="Redman J."/>
            <person name="Chen G."/>
            <person name="Cahoon E.B."/>
            <person name="Gedil M."/>
            <person name="Stanke M."/>
            <person name="Haas B.J."/>
            <person name="Wortman J.R."/>
            <person name="Fraser-Liggett C.M."/>
            <person name="Ravel J."/>
            <person name="Rabinowicz P.D."/>
        </authorList>
    </citation>
    <scope>NUCLEOTIDE SEQUENCE [LARGE SCALE GENOMIC DNA]</scope>
    <source>
        <strain evidence="2">cv. Hale</strain>
    </source>
</reference>
<dbReference type="Proteomes" id="UP000008311">
    <property type="component" value="Unassembled WGS sequence"/>
</dbReference>
<name>B9RAX1_RICCO</name>
<gene>
    <name evidence="1" type="ORF">RCOM_1509440</name>
</gene>
<evidence type="ECO:0000313" key="1">
    <source>
        <dbReference type="EMBL" id="EEF51948.1"/>
    </source>
</evidence>
<sequence>MSKLQTSYSFQVILVLQKTKLAHLIICQVGARRTLQVTGRIRKRILASSADHHAAPLPFGVATTLAGSDRHTRKGTRRSRARLAAIGKSSQEFAARSCEFLKH</sequence>
<dbReference type="AlphaFoldDB" id="B9RAX1"/>